<dbReference type="OrthoDB" id="9814202at2"/>
<dbReference type="InterPro" id="IPR035919">
    <property type="entry name" value="EAL_sf"/>
</dbReference>
<dbReference type="EMBL" id="AP014854">
    <property type="protein sequence ID" value="BAR97827.1"/>
    <property type="molecule type" value="Genomic_DNA"/>
</dbReference>
<evidence type="ECO:0000256" key="4">
    <source>
        <dbReference type="ARBA" id="ARBA00022636"/>
    </source>
</evidence>
<dbReference type="EC" id="3.1.4.52" evidence="2"/>
<dbReference type="AlphaFoldDB" id="A0A182CYG1"/>
<dbReference type="CDD" id="cd01948">
    <property type="entry name" value="EAL"/>
    <property type="match status" value="1"/>
</dbReference>
<dbReference type="Pfam" id="PF00563">
    <property type="entry name" value="EAL"/>
    <property type="match status" value="1"/>
</dbReference>
<gene>
    <name evidence="11" type="ORF">BV133_234</name>
</gene>
<dbReference type="SMART" id="SM00052">
    <property type="entry name" value="EAL"/>
    <property type="match status" value="1"/>
</dbReference>
<keyword evidence="4" id="KW-0973">c-di-GMP</keyword>
<dbReference type="PANTHER" id="PTHR33121">
    <property type="entry name" value="CYCLIC DI-GMP PHOSPHODIESTERASE PDEF"/>
    <property type="match status" value="1"/>
</dbReference>
<evidence type="ECO:0000256" key="9">
    <source>
        <dbReference type="ARBA" id="ARBA00034290"/>
    </source>
</evidence>
<evidence type="ECO:0000256" key="2">
    <source>
        <dbReference type="ARBA" id="ARBA00012282"/>
    </source>
</evidence>
<dbReference type="InterPro" id="IPR001633">
    <property type="entry name" value="EAL_dom"/>
</dbReference>
<evidence type="ECO:0000256" key="8">
    <source>
        <dbReference type="ARBA" id="ARBA00023136"/>
    </source>
</evidence>
<dbReference type="InterPro" id="IPR050706">
    <property type="entry name" value="Cyclic-di-GMP_PDE-like"/>
</dbReference>
<keyword evidence="3" id="KW-1003">Cell membrane</keyword>
<dbReference type="SUPFAM" id="SSF141868">
    <property type="entry name" value="EAL domain-like"/>
    <property type="match status" value="1"/>
</dbReference>
<dbReference type="GO" id="GO:0005886">
    <property type="term" value="C:plasma membrane"/>
    <property type="evidence" value="ECO:0007669"/>
    <property type="project" value="UniProtKB-SubCell"/>
</dbReference>
<keyword evidence="7" id="KW-1133">Transmembrane helix</keyword>
<dbReference type="PANTHER" id="PTHR33121:SF79">
    <property type="entry name" value="CYCLIC DI-GMP PHOSPHODIESTERASE PDED-RELATED"/>
    <property type="match status" value="1"/>
</dbReference>
<accession>A0A182CYG1</accession>
<comment type="catalytic activity">
    <reaction evidence="9">
        <text>3',3'-c-di-GMP + H2O = 5'-phosphoguanylyl(3'-&gt;5')guanosine + H(+)</text>
        <dbReference type="Rhea" id="RHEA:24902"/>
        <dbReference type="ChEBI" id="CHEBI:15377"/>
        <dbReference type="ChEBI" id="CHEBI:15378"/>
        <dbReference type="ChEBI" id="CHEBI:58754"/>
        <dbReference type="ChEBI" id="CHEBI:58805"/>
        <dbReference type="EC" id="3.1.4.52"/>
    </reaction>
</comment>
<evidence type="ECO:0000259" key="10">
    <source>
        <dbReference type="PROSITE" id="PS50883"/>
    </source>
</evidence>
<evidence type="ECO:0000256" key="1">
    <source>
        <dbReference type="ARBA" id="ARBA00004651"/>
    </source>
</evidence>
<evidence type="ECO:0000256" key="3">
    <source>
        <dbReference type="ARBA" id="ARBA00022475"/>
    </source>
</evidence>
<keyword evidence="5" id="KW-0812">Transmembrane</keyword>
<dbReference type="GO" id="GO:0071111">
    <property type="term" value="F:cyclic-guanylate-specific phosphodiesterase activity"/>
    <property type="evidence" value="ECO:0007669"/>
    <property type="project" value="UniProtKB-EC"/>
</dbReference>
<evidence type="ECO:0000256" key="5">
    <source>
        <dbReference type="ARBA" id="ARBA00022692"/>
    </source>
</evidence>
<proteinExistence type="predicted"/>
<dbReference type="KEGG" id="bvr:BVIR_1083"/>
<sequence length="539" mass="57913">MKRAARKRIAVLFAALCCAGLIAFGIEAGTDVILRERGAAQAALQAKDILVRAEARLHRSAAALADLVAGGVKTCRQGDIEAMRRAVYATTPLKEVALVDAQGAVLCSHHGFGSDHRGMTAEQAIAGTSLTMSMVRFGDGQEPALRLRVAVGQHYLTVLVPAEVFETDDVAAPAQGLGIRLMLAGVPTVLRPLGEPVDSDDVQVATGSGQFPVSVEIVRTIEGLRANAAGPILYSRAGGLFISTLIFALALSTTRRRQDPVDDLRAAIDAGEMVPYYQPVMDISSGRLIGCEVLVRWRRPDGEVVPPSSFIPLAETSGLIFELTNRLMRTARDEVAAVYATRPSLKLGFNAHADHFLNDRIVADVEQVFGGSPIRLSQIMLEVTERAPLADLNEARRTIAALQALGVKVAIDDVGTGHGGLNYLLKLGVDTIKIDKMFIDAIGTERYSNAIIETLVELSRTMKIDVIAEGVETFDQVEYLRSHGVHMAQGHVFAPALPGGAFLDLCEAMCRDAAVPVATHGHSREPMPRYISARNRQFS</sequence>
<organism evidence="11">
    <name type="scientific">Blastochloris viridis</name>
    <name type="common">Rhodopseudomonas viridis</name>
    <dbReference type="NCBI Taxonomy" id="1079"/>
    <lineage>
        <taxon>Bacteria</taxon>
        <taxon>Pseudomonadati</taxon>
        <taxon>Pseudomonadota</taxon>
        <taxon>Alphaproteobacteria</taxon>
        <taxon>Hyphomicrobiales</taxon>
        <taxon>Blastochloridaceae</taxon>
        <taxon>Blastochloris</taxon>
    </lineage>
</organism>
<dbReference type="PROSITE" id="PS50883">
    <property type="entry name" value="EAL"/>
    <property type="match status" value="1"/>
</dbReference>
<feature type="domain" description="EAL" evidence="10">
    <location>
        <begin position="257"/>
        <end position="510"/>
    </location>
</feature>
<keyword evidence="6" id="KW-0378">Hydrolase</keyword>
<keyword evidence="8" id="KW-0472">Membrane</keyword>
<dbReference type="Pfam" id="PF12792">
    <property type="entry name" value="CSS-motif"/>
    <property type="match status" value="1"/>
</dbReference>
<name>A0A182CYG1_BLAVI</name>
<protein>
    <recommendedName>
        <fullName evidence="2">cyclic-guanylate-specific phosphodiesterase</fullName>
        <ecNumber evidence="2">3.1.4.52</ecNumber>
    </recommendedName>
</protein>
<evidence type="ECO:0000256" key="7">
    <source>
        <dbReference type="ARBA" id="ARBA00022989"/>
    </source>
</evidence>
<evidence type="ECO:0000256" key="6">
    <source>
        <dbReference type="ARBA" id="ARBA00022801"/>
    </source>
</evidence>
<dbReference type="Gene3D" id="3.20.20.450">
    <property type="entry name" value="EAL domain"/>
    <property type="match status" value="1"/>
</dbReference>
<comment type="subcellular location">
    <subcellularLocation>
        <location evidence="1">Cell membrane</location>
        <topology evidence="1">Multi-pass membrane protein</topology>
    </subcellularLocation>
</comment>
<reference evidence="11" key="1">
    <citation type="journal article" date="2015" name="Genome Announc.">
        <title>Complete Genome Sequence of the Bacteriochlorophyll b-Producing Photosynthetic Bacterium Blastochloris viridis.</title>
        <authorList>
            <person name="Tsukatani Y."/>
            <person name="Hirose Y."/>
            <person name="Harada J."/>
            <person name="Misawa N."/>
            <person name="Mori K."/>
            <person name="Inoue K."/>
            <person name="Tamiaki H."/>
        </authorList>
    </citation>
    <scope>NUCLEOTIDE SEQUENCE [LARGE SCALE GENOMIC DNA]</scope>
    <source>
        <strain evidence="11">DSM 133</strain>
    </source>
</reference>
<evidence type="ECO:0000313" key="11">
    <source>
        <dbReference type="EMBL" id="BAR97827.1"/>
    </source>
</evidence>
<dbReference type="InterPro" id="IPR024744">
    <property type="entry name" value="CSS-motif_dom"/>
</dbReference>